<keyword evidence="4 7" id="KW-0479">Metal-binding</keyword>
<sequence length="426" mass="45560">MRGGNHQSLVDSANSMLVRLSGSIVHARKLNRSWQTLDRGPSSGGEDCSIGWPRRLSGGPVRVLGIECSCDDSCASIVGSDKRILSNVRLSQNDVHKAFNGIHPYHAIHAHQINVPIAIGRALKEAGLKLTELDGIAYTRGPGIAGCLAVGATAAKSLAIATGIPLLAVHHMQAHALTPFLTQTHDEIEFPFLSLLVSGGHTMLVLVKSTSEFKILANTADKPLGLAIDKISRALDVPWPEGSASPGSALEMFVNEGDADELAGEEEAALPLALRTGPSVFSFCGLQTATIRRLAAHPDRHPSTAHKRKIGRAFFDAAFGQIERKLRHWIHQLSSTHPEKLKGLVISGGVGSNQILRDRVEKLLKSIDPELKLHIPPISFCTDNAAMVAWTGIDKLARGKTSGMDVSVAAKWSIEDAEDESAGTMT</sequence>
<dbReference type="SUPFAM" id="SSF53067">
    <property type="entry name" value="Actin-like ATPase domain"/>
    <property type="match status" value="1"/>
</dbReference>
<dbReference type="EC" id="2.3.1.234" evidence="1"/>
<dbReference type="Gene3D" id="3.30.420.40">
    <property type="match status" value="2"/>
</dbReference>
<dbReference type="AlphaFoldDB" id="E3KWM2"/>
<evidence type="ECO:0000256" key="6">
    <source>
        <dbReference type="ARBA" id="ARBA00048117"/>
    </source>
</evidence>
<dbReference type="InterPro" id="IPR043129">
    <property type="entry name" value="ATPase_NBD"/>
</dbReference>
<dbReference type="GO" id="GO:0046872">
    <property type="term" value="F:metal ion binding"/>
    <property type="evidence" value="ECO:0007669"/>
    <property type="project" value="UniProtKB-KW"/>
</dbReference>
<dbReference type="PANTHER" id="PTHR11735:SF6">
    <property type="entry name" value="TRNA N6-ADENOSINE THREONYLCARBAMOYLTRANSFERASE, MITOCHONDRIAL"/>
    <property type="match status" value="1"/>
</dbReference>
<dbReference type="InParanoid" id="E3KWM2"/>
<dbReference type="KEGG" id="pgr:PGTG_14655"/>
<dbReference type="eggNOG" id="KOG2707">
    <property type="taxonomic scope" value="Eukaryota"/>
</dbReference>
<dbReference type="CDD" id="cd24134">
    <property type="entry name" value="ASKHA_NBD_OSGEPL1_QRI7_euk"/>
    <property type="match status" value="1"/>
</dbReference>
<keyword evidence="7" id="KW-0496">Mitochondrion</keyword>
<dbReference type="HAMAP" id="MF_01445">
    <property type="entry name" value="TsaD"/>
    <property type="match status" value="1"/>
</dbReference>
<keyword evidence="3 7" id="KW-0819">tRNA processing</keyword>
<dbReference type="VEuPathDB" id="FungiDB:PGTG_14655"/>
<keyword evidence="2 7" id="KW-0808">Transferase</keyword>
<evidence type="ECO:0000256" key="3">
    <source>
        <dbReference type="ARBA" id="ARBA00022694"/>
    </source>
</evidence>
<evidence type="ECO:0000313" key="9">
    <source>
        <dbReference type="EMBL" id="EFP88689.2"/>
    </source>
</evidence>
<dbReference type="NCBIfam" id="TIGR00329">
    <property type="entry name" value="gcp_kae1"/>
    <property type="match status" value="1"/>
</dbReference>
<comment type="subunit">
    <text evidence="7">Homodimer.</text>
</comment>
<comment type="cofactor">
    <cofactor evidence="7">
        <name>a divalent metal cation</name>
        <dbReference type="ChEBI" id="CHEBI:60240"/>
    </cofactor>
    <text evidence="7">Binds 1 divalent metal cation per subunit.</text>
</comment>
<name>E3KWM2_PUCGT</name>
<proteinExistence type="inferred from homology"/>
<dbReference type="Pfam" id="PF00814">
    <property type="entry name" value="TsaD"/>
    <property type="match status" value="1"/>
</dbReference>
<comment type="catalytic activity">
    <reaction evidence="6 7">
        <text>L-threonylcarbamoyladenylate + adenosine(37) in tRNA = N(6)-L-threonylcarbamoyladenosine(37) in tRNA + AMP + H(+)</text>
        <dbReference type="Rhea" id="RHEA:37059"/>
        <dbReference type="Rhea" id="RHEA-COMP:10162"/>
        <dbReference type="Rhea" id="RHEA-COMP:10163"/>
        <dbReference type="ChEBI" id="CHEBI:15378"/>
        <dbReference type="ChEBI" id="CHEBI:73682"/>
        <dbReference type="ChEBI" id="CHEBI:74411"/>
        <dbReference type="ChEBI" id="CHEBI:74418"/>
        <dbReference type="ChEBI" id="CHEBI:456215"/>
        <dbReference type="EC" id="2.3.1.234"/>
    </reaction>
</comment>
<evidence type="ECO:0000313" key="10">
    <source>
        <dbReference type="Proteomes" id="UP000008783"/>
    </source>
</evidence>
<protein>
    <recommendedName>
        <fullName evidence="1">N(6)-L-threonylcarbamoyladenine synthase</fullName>
        <ecNumber evidence="1">2.3.1.234</ecNumber>
    </recommendedName>
</protein>
<dbReference type="GO" id="GO:0072670">
    <property type="term" value="P:mitochondrial tRNA threonylcarbamoyladenosine modification"/>
    <property type="evidence" value="ECO:0000318"/>
    <property type="project" value="GO_Central"/>
</dbReference>
<dbReference type="RefSeq" id="XP_003333108.2">
    <property type="nucleotide sequence ID" value="XM_003333060.2"/>
</dbReference>
<evidence type="ECO:0000259" key="8">
    <source>
        <dbReference type="Pfam" id="PF00814"/>
    </source>
</evidence>
<dbReference type="FunCoup" id="E3KWM2">
    <property type="interactions" value="344"/>
</dbReference>
<dbReference type="InterPro" id="IPR000905">
    <property type="entry name" value="Gcp-like_dom"/>
</dbReference>
<comment type="subcellular location">
    <subcellularLocation>
        <location evidence="7">Mitochondrion</location>
    </subcellularLocation>
</comment>
<dbReference type="Proteomes" id="UP000008783">
    <property type="component" value="Unassembled WGS sequence"/>
</dbReference>
<gene>
    <name evidence="9" type="ORF">PGTG_14655</name>
</gene>
<dbReference type="InterPro" id="IPR017861">
    <property type="entry name" value="KAE1/TsaD"/>
</dbReference>
<dbReference type="GeneID" id="10541478"/>
<comment type="similarity">
    <text evidence="7">Belongs to the KAE1 / TsaD family.</text>
</comment>
<dbReference type="GO" id="GO:0061711">
    <property type="term" value="F:tRNA N(6)-L-threonylcarbamoyladenine synthase activity"/>
    <property type="evidence" value="ECO:0007669"/>
    <property type="project" value="UniProtKB-EC"/>
</dbReference>
<evidence type="ECO:0000256" key="7">
    <source>
        <dbReference type="HAMAP-Rule" id="MF_03179"/>
    </source>
</evidence>
<dbReference type="PANTHER" id="PTHR11735">
    <property type="entry name" value="TRNA N6-ADENOSINE THREONYLCARBAMOYLTRANSFERASE"/>
    <property type="match status" value="1"/>
</dbReference>
<dbReference type="GO" id="GO:0005739">
    <property type="term" value="C:mitochondrion"/>
    <property type="evidence" value="ECO:0000318"/>
    <property type="project" value="GO_Central"/>
</dbReference>
<accession>E3KWM2</accession>
<dbReference type="OrthoDB" id="10259622at2759"/>
<reference evidence="10" key="2">
    <citation type="journal article" date="2011" name="Proc. Natl. Acad. Sci. U.S.A.">
        <title>Obligate biotrophy features unraveled by the genomic analysis of rust fungi.</title>
        <authorList>
            <person name="Duplessis S."/>
            <person name="Cuomo C.A."/>
            <person name="Lin Y.-C."/>
            <person name="Aerts A."/>
            <person name="Tisserant E."/>
            <person name="Veneault-Fourrey C."/>
            <person name="Joly D.L."/>
            <person name="Hacquard S."/>
            <person name="Amselem J."/>
            <person name="Cantarel B.L."/>
            <person name="Chiu R."/>
            <person name="Coutinho P.M."/>
            <person name="Feau N."/>
            <person name="Field M."/>
            <person name="Frey P."/>
            <person name="Gelhaye E."/>
            <person name="Goldberg J."/>
            <person name="Grabherr M.G."/>
            <person name="Kodira C.D."/>
            <person name="Kohler A."/>
            <person name="Kuees U."/>
            <person name="Lindquist E.A."/>
            <person name="Lucas S.M."/>
            <person name="Mago R."/>
            <person name="Mauceli E."/>
            <person name="Morin E."/>
            <person name="Murat C."/>
            <person name="Pangilinan J.L."/>
            <person name="Park R."/>
            <person name="Pearson M."/>
            <person name="Quesneville H."/>
            <person name="Rouhier N."/>
            <person name="Sakthikumar S."/>
            <person name="Salamov A.A."/>
            <person name="Schmutz J."/>
            <person name="Selles B."/>
            <person name="Shapiro H."/>
            <person name="Tanguay P."/>
            <person name="Tuskan G.A."/>
            <person name="Henrissat B."/>
            <person name="Van de Peer Y."/>
            <person name="Rouze P."/>
            <person name="Ellis J.G."/>
            <person name="Dodds P.N."/>
            <person name="Schein J.E."/>
            <person name="Zhong S."/>
            <person name="Hamelin R.C."/>
            <person name="Grigoriev I.V."/>
            <person name="Szabo L.J."/>
            <person name="Martin F."/>
        </authorList>
    </citation>
    <scope>NUCLEOTIDE SEQUENCE [LARGE SCALE GENOMIC DNA]</scope>
    <source>
        <strain evidence="10">CRL 75-36-700-3 / race SCCL</strain>
    </source>
</reference>
<evidence type="ECO:0000256" key="5">
    <source>
        <dbReference type="ARBA" id="ARBA00023315"/>
    </source>
</evidence>
<evidence type="ECO:0000256" key="2">
    <source>
        <dbReference type="ARBA" id="ARBA00022679"/>
    </source>
</evidence>
<dbReference type="InterPro" id="IPR022450">
    <property type="entry name" value="TsaD"/>
</dbReference>
<dbReference type="PRINTS" id="PR00789">
    <property type="entry name" value="OSIALOPTASE"/>
</dbReference>
<comment type="function">
    <text evidence="7">Required for the formation of a threonylcarbamoyl group on adenosine at position 37 (t(6)A37) in mitochondrial tRNAs that read codons beginning with adenine. Probably involved in the transfer of the threonylcarbamoyl moiety of threonylcarbamoyl-AMP (TC-AMP) to the N6 group of A37. Involved in mitochondrial genome maintenance.</text>
</comment>
<dbReference type="FunFam" id="3.30.420.40:FF:000012">
    <property type="entry name" value="tRNA N6-adenosine threonylcarbamoyltransferase"/>
    <property type="match status" value="1"/>
</dbReference>
<evidence type="ECO:0000256" key="1">
    <source>
        <dbReference type="ARBA" id="ARBA00012156"/>
    </source>
</evidence>
<organism evidence="9 10">
    <name type="scientific">Puccinia graminis f. sp. tritici (strain CRL 75-36-700-3 / race SCCL)</name>
    <name type="common">Black stem rust fungus</name>
    <dbReference type="NCBI Taxonomy" id="418459"/>
    <lineage>
        <taxon>Eukaryota</taxon>
        <taxon>Fungi</taxon>
        <taxon>Dikarya</taxon>
        <taxon>Basidiomycota</taxon>
        <taxon>Pucciniomycotina</taxon>
        <taxon>Pucciniomycetes</taxon>
        <taxon>Pucciniales</taxon>
        <taxon>Pucciniaceae</taxon>
        <taxon>Puccinia</taxon>
    </lineage>
</organism>
<keyword evidence="5 7" id="KW-0012">Acyltransferase</keyword>
<feature type="domain" description="Gcp-like" evidence="8">
    <location>
        <begin position="84"/>
        <end position="390"/>
    </location>
</feature>
<keyword evidence="10" id="KW-1185">Reference proteome</keyword>
<reference key="1">
    <citation type="submission" date="2007-01" db="EMBL/GenBank/DDBJ databases">
        <title>The Genome Sequence of Puccinia graminis f. sp. tritici Strain CRL 75-36-700-3.</title>
        <authorList>
            <consortium name="The Broad Institute Genome Sequencing Platform"/>
            <person name="Birren B."/>
            <person name="Lander E."/>
            <person name="Galagan J."/>
            <person name="Nusbaum C."/>
            <person name="Devon K."/>
            <person name="Cuomo C."/>
            <person name="Jaffe D."/>
            <person name="Butler J."/>
            <person name="Alvarez P."/>
            <person name="Gnerre S."/>
            <person name="Grabherr M."/>
            <person name="Mauceli E."/>
            <person name="Brockman W."/>
            <person name="Young S."/>
            <person name="LaButti K."/>
            <person name="Sykes S."/>
            <person name="DeCaprio D."/>
            <person name="Crawford M."/>
            <person name="Koehrsen M."/>
            <person name="Engels R."/>
            <person name="Montgomery P."/>
            <person name="Pearson M."/>
            <person name="Howarth C."/>
            <person name="Larson L."/>
            <person name="White J."/>
            <person name="Zeng Q."/>
            <person name="Kodira C."/>
            <person name="Yandava C."/>
            <person name="Alvarado L."/>
            <person name="O'Leary S."/>
            <person name="Szabo L."/>
            <person name="Dean R."/>
            <person name="Schein J."/>
        </authorList>
    </citation>
    <scope>NUCLEOTIDE SEQUENCE</scope>
    <source>
        <strain>CRL 75-36-700-3</strain>
    </source>
</reference>
<evidence type="ECO:0000256" key="4">
    <source>
        <dbReference type="ARBA" id="ARBA00022723"/>
    </source>
</evidence>
<dbReference type="EMBL" id="DS178316">
    <property type="protein sequence ID" value="EFP88689.2"/>
    <property type="molecule type" value="Genomic_DNA"/>
</dbReference>
<dbReference type="STRING" id="418459.E3KWM2"/>
<dbReference type="HOGENOM" id="CLU_023208_4_3_1"/>